<evidence type="ECO:0000313" key="4">
    <source>
        <dbReference type="Proteomes" id="UP000248544"/>
    </source>
</evidence>
<dbReference type="InterPro" id="IPR005754">
    <property type="entry name" value="Sortase"/>
</dbReference>
<keyword evidence="4" id="KW-1185">Reference proteome</keyword>
<reference evidence="3 4" key="1">
    <citation type="submission" date="2018-01" db="EMBL/GenBank/DDBJ databases">
        <title>Draft genome sequence of Sphaerisporangium sp. 7K107.</title>
        <authorList>
            <person name="Sahin N."/>
            <person name="Saygin H."/>
            <person name="Ay H."/>
        </authorList>
    </citation>
    <scope>NUCLEOTIDE SEQUENCE [LARGE SCALE GENOMIC DNA]</scope>
    <source>
        <strain evidence="3 4">7K107</strain>
    </source>
</reference>
<comment type="caution">
    <text evidence="3">The sequence shown here is derived from an EMBL/GenBank/DDBJ whole genome shotgun (WGS) entry which is preliminary data.</text>
</comment>
<dbReference type="InterPro" id="IPR042001">
    <property type="entry name" value="Sortase_F"/>
</dbReference>
<dbReference type="CDD" id="cd05829">
    <property type="entry name" value="Sortase_F"/>
    <property type="match status" value="1"/>
</dbReference>
<proteinExistence type="predicted"/>
<protein>
    <submittedName>
        <fullName evidence="3">Class F sortase</fullName>
    </submittedName>
</protein>
<evidence type="ECO:0000313" key="3">
    <source>
        <dbReference type="EMBL" id="PZG15960.1"/>
    </source>
</evidence>
<dbReference type="NCBIfam" id="NF033748">
    <property type="entry name" value="class_F_sortase"/>
    <property type="match status" value="1"/>
</dbReference>
<dbReference type="EMBL" id="POUA01000754">
    <property type="protein sequence ID" value="PZG15960.1"/>
    <property type="molecule type" value="Genomic_DNA"/>
</dbReference>
<keyword evidence="1" id="KW-0378">Hydrolase</keyword>
<dbReference type="InterPro" id="IPR023365">
    <property type="entry name" value="Sortase_dom-sf"/>
</dbReference>
<organism evidence="3 4">
    <name type="scientific">Spongiactinospora gelatinilytica</name>
    <dbReference type="NCBI Taxonomy" id="2666298"/>
    <lineage>
        <taxon>Bacteria</taxon>
        <taxon>Bacillati</taxon>
        <taxon>Actinomycetota</taxon>
        <taxon>Actinomycetes</taxon>
        <taxon>Streptosporangiales</taxon>
        <taxon>Streptosporangiaceae</taxon>
        <taxon>Spongiactinospora</taxon>
    </lineage>
</organism>
<feature type="compositionally biased region" description="Low complexity" evidence="2">
    <location>
        <begin position="19"/>
        <end position="28"/>
    </location>
</feature>
<dbReference type="SUPFAM" id="SSF63817">
    <property type="entry name" value="Sortase"/>
    <property type="match status" value="1"/>
</dbReference>
<dbReference type="Gene3D" id="2.40.260.10">
    <property type="entry name" value="Sortase"/>
    <property type="match status" value="1"/>
</dbReference>
<gene>
    <name evidence="3" type="ORF">C1I98_39115</name>
</gene>
<name>A0A2W2EQR9_9ACTN</name>
<evidence type="ECO:0000256" key="1">
    <source>
        <dbReference type="ARBA" id="ARBA00022801"/>
    </source>
</evidence>
<feature type="region of interest" description="Disordered" evidence="2">
    <location>
        <begin position="1"/>
        <end position="53"/>
    </location>
</feature>
<dbReference type="GO" id="GO:0016787">
    <property type="term" value="F:hydrolase activity"/>
    <property type="evidence" value="ECO:0007669"/>
    <property type="project" value="UniProtKB-KW"/>
</dbReference>
<evidence type="ECO:0000256" key="2">
    <source>
        <dbReference type="SAM" id="MobiDB-lite"/>
    </source>
</evidence>
<dbReference type="Proteomes" id="UP000248544">
    <property type="component" value="Unassembled WGS sequence"/>
</dbReference>
<dbReference type="Pfam" id="PF04203">
    <property type="entry name" value="Sortase"/>
    <property type="match status" value="1"/>
</dbReference>
<dbReference type="AlphaFoldDB" id="A0A2W2EQR9"/>
<sequence length="199" mass="20970">MALGAGTCLAPADGRTATSSSPAGAPRAVPVPVPSPSPSPSRSPAPKRDAAKPVVLHLPSVGVSTRMVGLRMDRRGRLAAPARFDVAGWNVAGPEPGEPGVAVVAGHVDSRTGPAVFYRLRHLKPGDPVHVERADGTSVTFTVRRLAQYPKTRIPDQVVYGATKDPQLRLITCAGAFDPGRRGYRDNLVVFADRGRTSR</sequence>
<feature type="compositionally biased region" description="Pro residues" evidence="2">
    <location>
        <begin position="29"/>
        <end position="43"/>
    </location>
</feature>
<accession>A0A2W2EQR9</accession>